<feature type="compositionally biased region" description="Acidic residues" evidence="2">
    <location>
        <begin position="391"/>
        <end position="400"/>
    </location>
</feature>
<dbReference type="GO" id="GO:0003785">
    <property type="term" value="F:actin monomer binding"/>
    <property type="evidence" value="ECO:0007669"/>
    <property type="project" value="InterPro"/>
</dbReference>
<evidence type="ECO:0000256" key="1">
    <source>
        <dbReference type="ARBA" id="ARBA00022553"/>
    </source>
</evidence>
<evidence type="ECO:0000256" key="2">
    <source>
        <dbReference type="SAM" id="MobiDB-lite"/>
    </source>
</evidence>
<accession>A0A8J6GGC1</accession>
<reference evidence="4" key="1">
    <citation type="submission" date="2020-03" db="EMBL/GenBank/DDBJ databases">
        <title>Studies in the Genomics of Life Span.</title>
        <authorList>
            <person name="Glass D."/>
        </authorList>
    </citation>
    <scope>NUCLEOTIDE SEQUENCE</scope>
    <source>
        <strain evidence="4">LTLLF</strain>
        <tissue evidence="4">Muscle</tissue>
    </source>
</reference>
<keyword evidence="1" id="KW-0597">Phosphoprotein</keyword>
<feature type="compositionally biased region" description="Basic and acidic residues" evidence="2">
    <location>
        <begin position="583"/>
        <end position="596"/>
    </location>
</feature>
<feature type="compositionally biased region" description="Basic and acidic residues" evidence="2">
    <location>
        <begin position="851"/>
        <end position="862"/>
    </location>
</feature>
<feature type="region of interest" description="Disordered" evidence="2">
    <location>
        <begin position="165"/>
        <end position="229"/>
    </location>
</feature>
<feature type="compositionally biased region" description="Polar residues" evidence="2">
    <location>
        <begin position="381"/>
        <end position="390"/>
    </location>
</feature>
<evidence type="ECO:0000259" key="3">
    <source>
        <dbReference type="Pfam" id="PF09469"/>
    </source>
</evidence>
<feature type="region of interest" description="Disordered" evidence="2">
    <location>
        <begin position="284"/>
        <end position="312"/>
    </location>
</feature>
<feature type="compositionally biased region" description="Polar residues" evidence="2">
    <location>
        <begin position="1076"/>
        <end position="1091"/>
    </location>
</feature>
<feature type="region of interest" description="Disordered" evidence="2">
    <location>
        <begin position="832"/>
        <end position="875"/>
    </location>
</feature>
<dbReference type="PANTHER" id="PTHR21557">
    <property type="entry name" value="CORDON-BLEU"/>
    <property type="match status" value="1"/>
</dbReference>
<dbReference type="GO" id="GO:0016020">
    <property type="term" value="C:membrane"/>
    <property type="evidence" value="ECO:0007669"/>
    <property type="project" value="UniProtKB-ARBA"/>
</dbReference>
<dbReference type="InterPro" id="IPR019025">
    <property type="entry name" value="Cordon-bleu_ubiquitin_domain"/>
</dbReference>
<dbReference type="Pfam" id="PF09469">
    <property type="entry name" value="Cobl"/>
    <property type="match status" value="1"/>
</dbReference>
<dbReference type="EMBL" id="JAATJU010022649">
    <property type="protein sequence ID" value="KAH0510004.1"/>
    <property type="molecule type" value="Genomic_DNA"/>
</dbReference>
<gene>
    <name evidence="4" type="ORF">LTLLF_157310</name>
</gene>
<evidence type="ECO:0000313" key="4">
    <source>
        <dbReference type="EMBL" id="KAH0510004.1"/>
    </source>
</evidence>
<feature type="compositionally biased region" description="Low complexity" evidence="2">
    <location>
        <begin position="599"/>
        <end position="617"/>
    </location>
</feature>
<sequence length="1139" mass="122061">MGVSSSEEPGESTAVIAERNENMVDKDIDLSVVLPGDILKSTTVPGRLLLLGWRSYFAYNKTVRVVINFKKTQKTIVRVSPHAPLQDLAPIICSKCEFDPLHTVLLKDYQAQEPLDLTKSLNDLGLRELYAMDISRESCQVLQTPDIVKEKENRGIFSFFQRSKKKREQTASAPATPLVSKHRPSFTRSNTISKPYISNTLPSDAPKKRRAPLPPMPTSQGVVQGQERRASCVVRSTSLDDSDKMLHKYLRMKAVVVRFVFDMFAVESSTDGVIVRTGSLQLSNSSGTLSLKRTKRKAPAPPLKTPLQNDESSLASDNALLSEDGVAPDSALEADSPEVLSSPDGSPGPRFLSQEQCTVPKPADELSLSEGPGTPEAAVASLTSGVSSDYSLEEIDEKEELGESSKDQAGSGSVKSPDVPSESTDRTNVLENDPDSALSLSDGEASPSSKGQSQEGRSTEGKGPNNPVIYDMNNEDTVSDCIRDLKTLESSQEHVQNEIMVCATNTDHVKDRLRKTETAVEGKAPEKAMDVETSGLSGSPVCRTDYAAPSGPNPKMNQPSVEKTKMQDAAIQATPACSGFDGNHADHNSSDLKVDESVQTSASSRSTQHSSSSLQGSVNVQDRLPMKEPACESGNDGPLSPVDRSDKIPAALYQKNSPLYRQDYSPKPKPSNEITREYIPKIGMTTYKIVPPKSLELVKAWESETLEDKDGQKMHAAGQKHVLENTKETAMQTEEALATSRGSQEPQPDLKPKPSPGTGRPLQRTLSSPTGAVNPPKPPRVTMDTGGVPFAPNLEDINNILESKFRARASNPQAKPSSFFLQMQKRASGHYVTSAAAKSVHTAPGPTPKEPATKEVQRDSRPPPEQILSPLSERTHSALLSNISKTDGIIQKPAEISLPPVAPKPVAPPAEISLPPVAPKPVAPPPETSPPPVAPKPVALLPEISPPPVAPKPVALPPETSLPPVAPKPPGGQGTSLNLKTLKTFGAPRPYSSSGPSPFALAVVKRSQSFSKARPESPSEDCSAQPAANREGEKTHTVNTPAVVPQHDDVEKKNKPVPNEQSSQMLTPADGPSLTLKRQSSLTFQSSDPEQVRQSLLTAIRSGEAVSKLKKVTVPSNTIAVNGKSGLSHAVSSDAHDSG</sequence>
<feature type="region of interest" description="Disordered" evidence="2">
    <location>
        <begin position="705"/>
        <end position="793"/>
    </location>
</feature>
<feature type="compositionally biased region" description="Polar residues" evidence="2">
    <location>
        <begin position="446"/>
        <end position="456"/>
    </location>
</feature>
<dbReference type="Gene3D" id="3.10.20.90">
    <property type="entry name" value="Phosphatidylinositol 3-kinase Catalytic Subunit, Chain A, domain 1"/>
    <property type="match status" value="1"/>
</dbReference>
<comment type="caution">
    <text evidence="4">The sequence shown here is derived from an EMBL/GenBank/DDBJ whole genome shotgun (WGS) entry which is preliminary data.</text>
</comment>
<name>A0A8J6GGC1_MICOH</name>
<feature type="region of interest" description="Disordered" evidence="2">
    <location>
        <begin position="1119"/>
        <end position="1139"/>
    </location>
</feature>
<evidence type="ECO:0000313" key="5">
    <source>
        <dbReference type="Proteomes" id="UP000710432"/>
    </source>
</evidence>
<dbReference type="FunFam" id="3.10.20.90:FF:000065">
    <property type="entry name" value="Cordon-bleu WH2 repeat protein"/>
    <property type="match status" value="1"/>
</dbReference>
<feature type="compositionally biased region" description="Polar residues" evidence="2">
    <location>
        <begin position="186"/>
        <end position="202"/>
    </location>
</feature>
<protein>
    <submittedName>
        <fullName evidence="4">Cordon-bleu protein-like 1</fullName>
    </submittedName>
</protein>
<feature type="region of interest" description="Disordered" evidence="2">
    <location>
        <begin position="329"/>
        <end position="475"/>
    </location>
</feature>
<feature type="region of interest" description="Disordered" evidence="2">
    <location>
        <begin position="1006"/>
        <end position="1091"/>
    </location>
</feature>
<feature type="region of interest" description="Disordered" evidence="2">
    <location>
        <begin position="898"/>
        <end position="979"/>
    </location>
</feature>
<dbReference type="InterPro" id="IPR039895">
    <property type="entry name" value="COBL-like"/>
</dbReference>
<dbReference type="GO" id="GO:0005938">
    <property type="term" value="C:cell cortex"/>
    <property type="evidence" value="ECO:0007669"/>
    <property type="project" value="UniProtKB-ARBA"/>
</dbReference>
<feature type="compositionally biased region" description="Pro residues" evidence="2">
    <location>
        <begin position="916"/>
        <end position="935"/>
    </location>
</feature>
<dbReference type="AlphaFoldDB" id="A0A8J6GGC1"/>
<proteinExistence type="predicted"/>
<dbReference type="Proteomes" id="UP000710432">
    <property type="component" value="Unassembled WGS sequence"/>
</dbReference>
<feature type="compositionally biased region" description="Basic and acidic residues" evidence="2">
    <location>
        <begin position="515"/>
        <end position="530"/>
    </location>
</feature>
<feature type="compositionally biased region" description="Pro residues" evidence="2">
    <location>
        <begin position="944"/>
        <end position="970"/>
    </location>
</feature>
<feature type="region of interest" description="Disordered" evidence="2">
    <location>
        <begin position="515"/>
        <end position="676"/>
    </location>
</feature>
<organism evidence="4 5">
    <name type="scientific">Microtus ochrogaster</name>
    <name type="common">Prairie vole</name>
    <dbReference type="NCBI Taxonomy" id="79684"/>
    <lineage>
        <taxon>Eukaryota</taxon>
        <taxon>Metazoa</taxon>
        <taxon>Chordata</taxon>
        <taxon>Craniata</taxon>
        <taxon>Vertebrata</taxon>
        <taxon>Euteleostomi</taxon>
        <taxon>Mammalia</taxon>
        <taxon>Eutheria</taxon>
        <taxon>Euarchontoglires</taxon>
        <taxon>Glires</taxon>
        <taxon>Rodentia</taxon>
        <taxon>Myomorpha</taxon>
        <taxon>Muroidea</taxon>
        <taxon>Cricetidae</taxon>
        <taxon>Arvicolinae</taxon>
        <taxon>Microtus</taxon>
    </lineage>
</organism>
<dbReference type="PANTHER" id="PTHR21557:SF2">
    <property type="entry name" value="CORDON-BLEU PROTEIN-LIKE 1"/>
    <property type="match status" value="1"/>
</dbReference>
<feature type="domain" description="Cordon-bleu ubiquitin-like" evidence="3">
    <location>
        <begin position="60"/>
        <end position="141"/>
    </location>
</feature>